<dbReference type="InterPro" id="IPR037177">
    <property type="entry name" value="DLC_sf"/>
</dbReference>
<evidence type="ECO:0000256" key="1">
    <source>
        <dbReference type="SAM" id="MobiDB-lite"/>
    </source>
</evidence>
<dbReference type="SUPFAM" id="SSF54648">
    <property type="entry name" value="DLC"/>
    <property type="match status" value="1"/>
</dbReference>
<proteinExistence type="predicted"/>
<dbReference type="Proteomes" id="UP000823775">
    <property type="component" value="Unassembled WGS sequence"/>
</dbReference>
<reference evidence="2 3" key="1">
    <citation type="journal article" date="2021" name="BMC Genomics">
        <title>Datura genome reveals duplications of psychoactive alkaloid biosynthetic genes and high mutation rate following tissue culture.</title>
        <authorList>
            <person name="Rajewski A."/>
            <person name="Carter-House D."/>
            <person name="Stajich J."/>
            <person name="Litt A."/>
        </authorList>
    </citation>
    <scope>NUCLEOTIDE SEQUENCE [LARGE SCALE GENOMIC DNA]</scope>
    <source>
        <strain evidence="2">AR-01</strain>
    </source>
</reference>
<evidence type="ECO:0000313" key="2">
    <source>
        <dbReference type="EMBL" id="MCD7448199.1"/>
    </source>
</evidence>
<dbReference type="EMBL" id="JACEIK010000055">
    <property type="protein sequence ID" value="MCD7448199.1"/>
    <property type="molecule type" value="Genomic_DNA"/>
</dbReference>
<feature type="region of interest" description="Disordered" evidence="1">
    <location>
        <begin position="1"/>
        <end position="41"/>
    </location>
</feature>
<name>A0ABS8RNK6_DATST</name>
<dbReference type="Gene3D" id="3.30.740.10">
    <property type="entry name" value="Protein Inhibitor Of Neuronal Nitric Oxide Synthase"/>
    <property type="match status" value="1"/>
</dbReference>
<dbReference type="SMART" id="SM01375">
    <property type="entry name" value="Dynein_light"/>
    <property type="match status" value="1"/>
</dbReference>
<dbReference type="Pfam" id="PF01221">
    <property type="entry name" value="Dynein_light"/>
    <property type="match status" value="1"/>
</dbReference>
<dbReference type="InterPro" id="IPR001372">
    <property type="entry name" value="Dynein_light_chain_typ-1/2"/>
</dbReference>
<keyword evidence="3" id="KW-1185">Reference proteome</keyword>
<protein>
    <recommendedName>
        <fullName evidence="4">Dynein light chain</fullName>
    </recommendedName>
</protein>
<comment type="caution">
    <text evidence="2">The sequence shown here is derived from an EMBL/GenBank/DDBJ whole genome shotgun (WGS) entry which is preliminary data.</text>
</comment>
<accession>A0ABS8RNK6</accession>
<dbReference type="PANTHER" id="PTHR11886">
    <property type="entry name" value="DYNEIN LIGHT CHAIN"/>
    <property type="match status" value="1"/>
</dbReference>
<evidence type="ECO:0008006" key="4">
    <source>
        <dbReference type="Google" id="ProtNLM"/>
    </source>
</evidence>
<sequence length="294" mass="32702">MAHNATHRRILASPDHNPKTSISMDPTLKKQPKPTPFTSNISNQFSQLYANHKVHKSNSKDPSGYSADTHLKVKSWIGSSVLDSSCTALTKSKSQHGSSTMVKVKKSVQDVEKSIVVQKKEAVIKKVPHKVKEFHKEVDVKGALVNLSKSQEIERCKGFEEEGDEIVKKQSLSLPLKNCGRRKSFCSSKIELSDFFSCTGVKVVSVDMPPFMQIHAVNCARKTHDSLEKFTSKALAFTLKKEFDGVYGPAWHCIVGTSFGSFVTHSVGGFMYFSMDHKLYVLLFKTTVQKAESS</sequence>
<gene>
    <name evidence="2" type="ORF">HAX54_039554</name>
</gene>
<feature type="compositionally biased region" description="Basic residues" evidence="1">
    <location>
        <begin position="1"/>
        <end position="10"/>
    </location>
</feature>
<dbReference type="PANTHER" id="PTHR11886:SF80">
    <property type="entry name" value="OS01G0555600 PROTEIN"/>
    <property type="match status" value="1"/>
</dbReference>
<organism evidence="2 3">
    <name type="scientific">Datura stramonium</name>
    <name type="common">Jimsonweed</name>
    <name type="synonym">Common thornapple</name>
    <dbReference type="NCBI Taxonomy" id="4076"/>
    <lineage>
        <taxon>Eukaryota</taxon>
        <taxon>Viridiplantae</taxon>
        <taxon>Streptophyta</taxon>
        <taxon>Embryophyta</taxon>
        <taxon>Tracheophyta</taxon>
        <taxon>Spermatophyta</taxon>
        <taxon>Magnoliopsida</taxon>
        <taxon>eudicotyledons</taxon>
        <taxon>Gunneridae</taxon>
        <taxon>Pentapetalae</taxon>
        <taxon>asterids</taxon>
        <taxon>lamiids</taxon>
        <taxon>Solanales</taxon>
        <taxon>Solanaceae</taxon>
        <taxon>Solanoideae</taxon>
        <taxon>Datureae</taxon>
        <taxon>Datura</taxon>
    </lineage>
</organism>
<evidence type="ECO:0000313" key="3">
    <source>
        <dbReference type="Proteomes" id="UP000823775"/>
    </source>
</evidence>